<dbReference type="InterPro" id="IPR001965">
    <property type="entry name" value="Znf_PHD"/>
</dbReference>
<feature type="domain" description="Zinc finger PHD-type" evidence="5">
    <location>
        <begin position="258"/>
        <end position="319"/>
    </location>
</feature>
<evidence type="ECO:0000259" key="5">
    <source>
        <dbReference type="SMART" id="SM00249"/>
    </source>
</evidence>
<dbReference type="SUPFAM" id="SSF57889">
    <property type="entry name" value="Cysteine-rich domain"/>
    <property type="match status" value="3"/>
</dbReference>
<evidence type="ECO:0000313" key="7">
    <source>
        <dbReference type="Proteomes" id="UP001408789"/>
    </source>
</evidence>
<protein>
    <recommendedName>
        <fullName evidence="5">Zinc finger PHD-type domain-containing protein</fullName>
    </recommendedName>
</protein>
<reference evidence="6 7" key="1">
    <citation type="submission" date="2024-04" db="EMBL/GenBank/DDBJ databases">
        <title>The reference genome of an endangered Asteraceae, Deinandra increscens subsp. villosa, native to the Central Coast of California.</title>
        <authorList>
            <person name="Guilliams M."/>
            <person name="Hasenstab-Lehman K."/>
            <person name="Meyer R."/>
            <person name="Mcevoy S."/>
        </authorList>
    </citation>
    <scope>NUCLEOTIDE SEQUENCE [LARGE SCALE GENOMIC DNA]</scope>
    <source>
        <tissue evidence="6">Leaf</tissue>
    </source>
</reference>
<keyword evidence="4" id="KW-0862">Zinc</keyword>
<dbReference type="InterPro" id="IPR046349">
    <property type="entry name" value="C1-like_sf"/>
</dbReference>
<evidence type="ECO:0000256" key="2">
    <source>
        <dbReference type="ARBA" id="ARBA00022737"/>
    </source>
</evidence>
<keyword evidence="3" id="KW-0863">Zinc-finger</keyword>
<dbReference type="InterPro" id="IPR004146">
    <property type="entry name" value="DC1"/>
</dbReference>
<evidence type="ECO:0000256" key="1">
    <source>
        <dbReference type="ARBA" id="ARBA00022723"/>
    </source>
</evidence>
<dbReference type="Proteomes" id="UP001408789">
    <property type="component" value="Unassembled WGS sequence"/>
</dbReference>
<dbReference type="SMART" id="SM00249">
    <property type="entry name" value="PHD"/>
    <property type="match status" value="3"/>
</dbReference>
<comment type="caution">
    <text evidence="6">The sequence shown here is derived from an EMBL/GenBank/DDBJ whole genome shotgun (WGS) entry which is preliminary data.</text>
</comment>
<sequence>MEGHEHFSHKHKLSFHKSFEGAKLTCNGCNFPCTGTPVYSCRPCKFFLHERCFKATRSLIHPSHPDHPLSLSPYSTYTSGYFRCNSCHEAGSGFCFCCSACQFDLHINCAYDDLNPKPTLNPTPNQIKLKSHPNHLLTKHRQVYCTHFCNVCSSVSDPGSEVYRCHICDYDVHVGCTSLPETIRGEGHEHTLSLLYVNPHPTFECDVCKGTIAQKNCMYMCISGCSYGMHVKCTPIQIKLESHPSHALIKHRLVRTHECDVCGTACVSGSEVYRCDICDYDAHVGCTVLPETVHRKDHEHTLSLLYVNPHPVAKCDVCSGAIAQTKCMYLCTSGCNYGTHVKCVAAKVPEKEQLDEKTFQLEMLKLQDIMKEHQMAVDTMVSSSQGFHCNR</sequence>
<evidence type="ECO:0000256" key="3">
    <source>
        <dbReference type="ARBA" id="ARBA00022771"/>
    </source>
</evidence>
<evidence type="ECO:0000313" key="6">
    <source>
        <dbReference type="EMBL" id="KAK9064370.1"/>
    </source>
</evidence>
<feature type="domain" description="Zinc finger PHD-type" evidence="5">
    <location>
        <begin position="25"/>
        <end position="88"/>
    </location>
</feature>
<dbReference type="AlphaFoldDB" id="A0AAP0D1D7"/>
<evidence type="ECO:0000256" key="4">
    <source>
        <dbReference type="ARBA" id="ARBA00022833"/>
    </source>
</evidence>
<keyword evidence="1" id="KW-0479">Metal-binding</keyword>
<name>A0AAP0D1D7_9ASTR</name>
<feature type="domain" description="Zinc finger PHD-type" evidence="5">
    <location>
        <begin position="148"/>
        <end position="209"/>
    </location>
</feature>
<dbReference type="GO" id="GO:0008270">
    <property type="term" value="F:zinc ion binding"/>
    <property type="evidence" value="ECO:0007669"/>
    <property type="project" value="UniProtKB-KW"/>
</dbReference>
<gene>
    <name evidence="6" type="ORF">SSX86_015752</name>
</gene>
<proteinExistence type="predicted"/>
<keyword evidence="2" id="KW-0677">Repeat</keyword>
<accession>A0AAP0D1D7</accession>
<dbReference type="EMBL" id="JBCNJP010000017">
    <property type="protein sequence ID" value="KAK9064370.1"/>
    <property type="molecule type" value="Genomic_DNA"/>
</dbReference>
<keyword evidence="7" id="KW-1185">Reference proteome</keyword>
<dbReference type="PANTHER" id="PTHR46288:SF37">
    <property type="entry name" value="CHROMATIN REGULATOR PHD FAMILY"/>
    <property type="match status" value="1"/>
</dbReference>
<dbReference type="Pfam" id="PF03107">
    <property type="entry name" value="C1_2"/>
    <property type="match status" value="6"/>
</dbReference>
<dbReference type="Gene3D" id="3.30.60.20">
    <property type="match status" value="1"/>
</dbReference>
<dbReference type="PANTHER" id="PTHR46288">
    <property type="entry name" value="PHORBOL-ESTER/DAG-TYPE DOMAIN-CONTAINING PROTEIN"/>
    <property type="match status" value="1"/>
</dbReference>
<organism evidence="6 7">
    <name type="scientific">Deinandra increscens subsp. villosa</name>
    <dbReference type="NCBI Taxonomy" id="3103831"/>
    <lineage>
        <taxon>Eukaryota</taxon>
        <taxon>Viridiplantae</taxon>
        <taxon>Streptophyta</taxon>
        <taxon>Embryophyta</taxon>
        <taxon>Tracheophyta</taxon>
        <taxon>Spermatophyta</taxon>
        <taxon>Magnoliopsida</taxon>
        <taxon>eudicotyledons</taxon>
        <taxon>Gunneridae</taxon>
        <taxon>Pentapetalae</taxon>
        <taxon>asterids</taxon>
        <taxon>campanulids</taxon>
        <taxon>Asterales</taxon>
        <taxon>Asteraceae</taxon>
        <taxon>Asteroideae</taxon>
        <taxon>Heliantheae alliance</taxon>
        <taxon>Madieae</taxon>
        <taxon>Madiinae</taxon>
        <taxon>Deinandra</taxon>
    </lineage>
</organism>